<reference evidence="1" key="3">
    <citation type="submission" date="2025-09" db="UniProtKB">
        <authorList>
            <consortium name="Ensembl"/>
        </authorList>
    </citation>
    <scope>IDENTIFICATION</scope>
</reference>
<proteinExistence type="predicted"/>
<reference evidence="1" key="2">
    <citation type="submission" date="2025-08" db="UniProtKB">
        <authorList>
            <consortium name="Ensembl"/>
        </authorList>
    </citation>
    <scope>IDENTIFICATION</scope>
</reference>
<protein>
    <submittedName>
        <fullName evidence="1">Uncharacterized protein</fullName>
    </submittedName>
</protein>
<keyword evidence="2" id="KW-1185">Reference proteome</keyword>
<accession>A0A3P8SWR8</accession>
<sequence>MKAGTEKLQLLQEFRRSAACMFCTENRPGWSDRKCTALNMDGNATNWKHIKIQSVRPHSGTVTCPYMENCVKADASRNTCGTKETNWQSEAFGLWLSRAPPESV</sequence>
<dbReference type="Proteomes" id="UP000265080">
    <property type="component" value="Chromosome 14"/>
</dbReference>
<dbReference type="AlphaFoldDB" id="A0A3P8SWR8"/>
<name>A0A3P8SWR8_AMPPE</name>
<dbReference type="Ensembl" id="ENSAPET00000017243.1">
    <property type="protein sequence ID" value="ENSAPEP00000016780.1"/>
    <property type="gene ID" value="ENSAPEG00000011991.1"/>
</dbReference>
<organism evidence="1 2">
    <name type="scientific">Amphiprion percula</name>
    <name type="common">Orange clownfish</name>
    <name type="synonym">Lutjanus percula</name>
    <dbReference type="NCBI Taxonomy" id="161767"/>
    <lineage>
        <taxon>Eukaryota</taxon>
        <taxon>Metazoa</taxon>
        <taxon>Chordata</taxon>
        <taxon>Craniata</taxon>
        <taxon>Vertebrata</taxon>
        <taxon>Euteleostomi</taxon>
        <taxon>Actinopterygii</taxon>
        <taxon>Neopterygii</taxon>
        <taxon>Teleostei</taxon>
        <taxon>Neoteleostei</taxon>
        <taxon>Acanthomorphata</taxon>
        <taxon>Ovalentaria</taxon>
        <taxon>Pomacentridae</taxon>
        <taxon>Amphiprion</taxon>
    </lineage>
</organism>
<reference evidence="1 2" key="1">
    <citation type="submission" date="2018-03" db="EMBL/GenBank/DDBJ databases">
        <title>Finding Nemo's genes: A chromosome-scale reference assembly of the genome of the orange clownfish Amphiprion percula.</title>
        <authorList>
            <person name="Lehmann R."/>
        </authorList>
    </citation>
    <scope>NUCLEOTIDE SEQUENCE</scope>
</reference>
<evidence type="ECO:0000313" key="1">
    <source>
        <dbReference type="Ensembl" id="ENSAPEP00000016780.1"/>
    </source>
</evidence>
<evidence type="ECO:0000313" key="2">
    <source>
        <dbReference type="Proteomes" id="UP000265080"/>
    </source>
</evidence>
<dbReference type="OMA" id="CMFCTEN"/>
<dbReference type="GeneTree" id="ENSGT01110000271510"/>